<sequence>MDETLHAYLSYVDEQYDVPRLRGRSVGRGLYVGTDTVDELYDRAVAAGGESLIRPEDTPWGSRRARVLDPGGHEWSFGSYRPGGGTPSGTGSGKQGERDRSATS</sequence>
<dbReference type="InterPro" id="IPR029068">
    <property type="entry name" value="Glyas_Bleomycin-R_OHBP_Dase"/>
</dbReference>
<dbReference type="Proteomes" id="UP000632740">
    <property type="component" value="Unassembled WGS sequence"/>
</dbReference>
<feature type="compositionally biased region" description="Gly residues" evidence="1">
    <location>
        <begin position="81"/>
        <end position="94"/>
    </location>
</feature>
<dbReference type="InterPro" id="IPR037523">
    <property type="entry name" value="VOC_core"/>
</dbReference>
<evidence type="ECO:0000313" key="4">
    <source>
        <dbReference type="Proteomes" id="UP000632740"/>
    </source>
</evidence>
<evidence type="ECO:0000313" key="3">
    <source>
        <dbReference type="EMBL" id="GIG23656.1"/>
    </source>
</evidence>
<dbReference type="PROSITE" id="PS51819">
    <property type="entry name" value="VOC"/>
    <property type="match status" value="1"/>
</dbReference>
<accession>A0A919P8R6</accession>
<gene>
    <name evidence="3" type="ORF">Cch01nite_43800</name>
</gene>
<dbReference type="RefSeq" id="WP_203758655.1">
    <property type="nucleotide sequence ID" value="NZ_BONK01000022.1"/>
</dbReference>
<organism evidence="3 4">
    <name type="scientific">Cellulomonas chitinilytica</name>
    <dbReference type="NCBI Taxonomy" id="398759"/>
    <lineage>
        <taxon>Bacteria</taxon>
        <taxon>Bacillati</taxon>
        <taxon>Actinomycetota</taxon>
        <taxon>Actinomycetes</taxon>
        <taxon>Micrococcales</taxon>
        <taxon>Cellulomonadaceae</taxon>
        <taxon>Cellulomonas</taxon>
    </lineage>
</organism>
<evidence type="ECO:0000256" key="1">
    <source>
        <dbReference type="SAM" id="MobiDB-lite"/>
    </source>
</evidence>
<dbReference type="SUPFAM" id="SSF54593">
    <property type="entry name" value="Glyoxalase/Bleomycin resistance protein/Dihydroxybiphenyl dioxygenase"/>
    <property type="match status" value="1"/>
</dbReference>
<dbReference type="Gene3D" id="3.30.720.110">
    <property type="match status" value="1"/>
</dbReference>
<comment type="caution">
    <text evidence="3">The sequence shown here is derived from an EMBL/GenBank/DDBJ whole genome shotgun (WGS) entry which is preliminary data.</text>
</comment>
<reference evidence="3" key="1">
    <citation type="submission" date="2021-01" db="EMBL/GenBank/DDBJ databases">
        <title>Whole genome shotgun sequence of Cellulomonas chitinilytica NBRC 110799.</title>
        <authorList>
            <person name="Komaki H."/>
            <person name="Tamura T."/>
        </authorList>
    </citation>
    <scope>NUCLEOTIDE SEQUENCE</scope>
    <source>
        <strain evidence="3">NBRC 110799</strain>
    </source>
</reference>
<dbReference type="InterPro" id="IPR004360">
    <property type="entry name" value="Glyas_Fos-R_dOase_dom"/>
</dbReference>
<dbReference type="AlphaFoldDB" id="A0A919P8R6"/>
<proteinExistence type="predicted"/>
<feature type="domain" description="VOC" evidence="2">
    <location>
        <begin position="1"/>
        <end position="80"/>
    </location>
</feature>
<feature type="compositionally biased region" description="Basic and acidic residues" evidence="1">
    <location>
        <begin position="95"/>
        <end position="104"/>
    </location>
</feature>
<dbReference type="Pfam" id="PF00903">
    <property type="entry name" value="Glyoxalase"/>
    <property type="match status" value="1"/>
</dbReference>
<evidence type="ECO:0000259" key="2">
    <source>
        <dbReference type="PROSITE" id="PS51819"/>
    </source>
</evidence>
<dbReference type="EMBL" id="BONK01000022">
    <property type="protein sequence ID" value="GIG23656.1"/>
    <property type="molecule type" value="Genomic_DNA"/>
</dbReference>
<protein>
    <recommendedName>
        <fullName evidence="2">VOC domain-containing protein</fullName>
    </recommendedName>
</protein>
<name>A0A919P8R6_9CELL</name>
<feature type="region of interest" description="Disordered" evidence="1">
    <location>
        <begin position="71"/>
        <end position="104"/>
    </location>
</feature>
<keyword evidence="4" id="KW-1185">Reference proteome</keyword>